<reference evidence="4 5" key="1">
    <citation type="submission" date="2019-01" db="EMBL/GenBank/DDBJ databases">
        <authorList>
            <person name="Sayadi A."/>
        </authorList>
    </citation>
    <scope>NUCLEOTIDE SEQUENCE [LARGE SCALE GENOMIC DNA]</scope>
</reference>
<feature type="region of interest" description="Disordered" evidence="1">
    <location>
        <begin position="275"/>
        <end position="306"/>
    </location>
</feature>
<evidence type="ECO:0000259" key="3">
    <source>
        <dbReference type="SMART" id="SM01368"/>
    </source>
</evidence>
<evidence type="ECO:0000259" key="2">
    <source>
        <dbReference type="SMART" id="SM00385"/>
    </source>
</evidence>
<feature type="region of interest" description="Disordered" evidence="1">
    <location>
        <begin position="21"/>
        <end position="70"/>
    </location>
</feature>
<dbReference type="Pfam" id="PF01857">
    <property type="entry name" value="RB_B"/>
    <property type="match status" value="1"/>
</dbReference>
<dbReference type="SMART" id="SM01368">
    <property type="entry name" value="RB_A"/>
    <property type="match status" value="1"/>
</dbReference>
<dbReference type="PANTHER" id="PTHR13742:SF17">
    <property type="entry name" value="RE32990P-RELATED"/>
    <property type="match status" value="1"/>
</dbReference>
<feature type="compositionally biased region" description="Low complexity" evidence="1">
    <location>
        <begin position="280"/>
        <end position="299"/>
    </location>
</feature>
<accession>A0A653BVH5</accession>
<feature type="region of interest" description="Disordered" evidence="1">
    <location>
        <begin position="344"/>
        <end position="377"/>
    </location>
</feature>
<sequence length="625" mass="70578">FTAEYRRQLIEQQNLNLSSVKASPYASGENTSMDSPRAIAPRGSDTPLINRGMLGPREGDISPMSTDRSTTQRITRLHNLINNRSPAPSETLLQLFDSCNTDPLPKIKNILKTMGDTFASSYSQMCGEEEARNRLQIAITVFYKFIENILQNEKSIRRDISGLVEKDLFYQCMFTCSIQVILFSYGSPYEFPWILDVLEVQPIHFVKVIELIVRSKEPLSRELIQHLNRVEETVIESLAWRSESQLWDALAASGQGIPKFEDTALPGHLLYNEKTSSRVSQNSESPNNSSSSMQSPGPSATDCFQSPINSKASRELFASDLLQKTTHILIQDKDGSNKLIPVVESEKQPVQSNVNSETAKTPSTTSSPATPAPPALPRRTGSLSIIFRKFYNLAGVRMEHLCSKLGLTDTELKQKIWTVFEDSIRNSDLIKDRHLDQLLMCAIYMICRITKISVKFQDIMKFYREQPQCSSKVYRNVLFKRASVQEDGTVVPEVRNDLINFYNSVYVDVMQKFAVKFRNSSQSNLLLSPLPSIKRDLVSPSIQVVGNVFVKPLESPSTASGQCFNYFFSRSPSKDLKDINKLVNNTRVTGKRLLVDCDIDIPANKRISNRKLQSLVEERRSQNSE</sequence>
<feature type="compositionally biased region" description="Low complexity" evidence="1">
    <location>
        <begin position="356"/>
        <end position="369"/>
    </location>
</feature>
<dbReference type="AlphaFoldDB" id="A0A653BVH5"/>
<dbReference type="GO" id="GO:0000785">
    <property type="term" value="C:chromatin"/>
    <property type="evidence" value="ECO:0007669"/>
    <property type="project" value="TreeGrafter"/>
</dbReference>
<dbReference type="InterPro" id="IPR002719">
    <property type="entry name" value="RB_B"/>
</dbReference>
<evidence type="ECO:0000256" key="1">
    <source>
        <dbReference type="SAM" id="MobiDB-lite"/>
    </source>
</evidence>
<dbReference type="GO" id="GO:0005634">
    <property type="term" value="C:nucleus"/>
    <property type="evidence" value="ECO:0007669"/>
    <property type="project" value="InterPro"/>
</dbReference>
<keyword evidence="5" id="KW-1185">Reference proteome</keyword>
<proteinExistence type="predicted"/>
<dbReference type="GO" id="GO:0005667">
    <property type="term" value="C:transcription regulator complex"/>
    <property type="evidence" value="ECO:0007669"/>
    <property type="project" value="TreeGrafter"/>
</dbReference>
<dbReference type="InterPro" id="IPR036915">
    <property type="entry name" value="Cyclin-like_sf"/>
</dbReference>
<dbReference type="GO" id="GO:0006357">
    <property type="term" value="P:regulation of transcription by RNA polymerase II"/>
    <property type="evidence" value="ECO:0007669"/>
    <property type="project" value="InterPro"/>
</dbReference>
<feature type="domain" description="Cyclin-like" evidence="2">
    <location>
        <begin position="396"/>
        <end position="483"/>
    </location>
</feature>
<dbReference type="Proteomes" id="UP000410492">
    <property type="component" value="Unassembled WGS sequence"/>
</dbReference>
<dbReference type="InterPro" id="IPR013763">
    <property type="entry name" value="Cyclin-like_dom"/>
</dbReference>
<dbReference type="InterPro" id="IPR028309">
    <property type="entry name" value="RB_fam"/>
</dbReference>
<evidence type="ECO:0000313" key="5">
    <source>
        <dbReference type="Proteomes" id="UP000410492"/>
    </source>
</evidence>
<dbReference type="GO" id="GO:0030154">
    <property type="term" value="P:cell differentiation"/>
    <property type="evidence" value="ECO:0007669"/>
    <property type="project" value="TreeGrafter"/>
</dbReference>
<gene>
    <name evidence="4" type="ORF">CALMAC_LOCUS3887</name>
</gene>
<dbReference type="SMART" id="SM00385">
    <property type="entry name" value="CYCLIN"/>
    <property type="match status" value="1"/>
</dbReference>
<feature type="domain" description="Retinoblastoma-associated protein A-box" evidence="3">
    <location>
        <begin position="66"/>
        <end position="250"/>
    </location>
</feature>
<dbReference type="GO" id="GO:2000134">
    <property type="term" value="P:negative regulation of G1/S transition of mitotic cell cycle"/>
    <property type="evidence" value="ECO:0007669"/>
    <property type="project" value="TreeGrafter"/>
</dbReference>
<feature type="non-terminal residue" evidence="4">
    <location>
        <position position="1"/>
    </location>
</feature>
<evidence type="ECO:0008006" key="6">
    <source>
        <dbReference type="Google" id="ProtNLM"/>
    </source>
</evidence>
<dbReference type="GO" id="GO:0000977">
    <property type="term" value="F:RNA polymerase II transcription regulatory region sequence-specific DNA binding"/>
    <property type="evidence" value="ECO:0007669"/>
    <property type="project" value="TreeGrafter"/>
</dbReference>
<dbReference type="OrthoDB" id="844594at2759"/>
<dbReference type="Pfam" id="PF01858">
    <property type="entry name" value="RB_A"/>
    <property type="match status" value="1"/>
</dbReference>
<organism evidence="4 5">
    <name type="scientific">Callosobruchus maculatus</name>
    <name type="common">Southern cowpea weevil</name>
    <name type="synonym">Pulse bruchid</name>
    <dbReference type="NCBI Taxonomy" id="64391"/>
    <lineage>
        <taxon>Eukaryota</taxon>
        <taxon>Metazoa</taxon>
        <taxon>Ecdysozoa</taxon>
        <taxon>Arthropoda</taxon>
        <taxon>Hexapoda</taxon>
        <taxon>Insecta</taxon>
        <taxon>Pterygota</taxon>
        <taxon>Neoptera</taxon>
        <taxon>Endopterygota</taxon>
        <taxon>Coleoptera</taxon>
        <taxon>Polyphaga</taxon>
        <taxon>Cucujiformia</taxon>
        <taxon>Chrysomeloidea</taxon>
        <taxon>Chrysomelidae</taxon>
        <taxon>Bruchinae</taxon>
        <taxon>Bruchini</taxon>
        <taxon>Callosobruchus</taxon>
    </lineage>
</organism>
<evidence type="ECO:0000313" key="4">
    <source>
        <dbReference type="EMBL" id="VEN39296.1"/>
    </source>
</evidence>
<dbReference type="InterPro" id="IPR002720">
    <property type="entry name" value="RB_A"/>
</dbReference>
<dbReference type="SUPFAM" id="SSF47954">
    <property type="entry name" value="Cyclin-like"/>
    <property type="match status" value="2"/>
</dbReference>
<protein>
    <recommendedName>
        <fullName evidence="6">Retinoblastoma-associated protein A-box domain-containing protein</fullName>
    </recommendedName>
</protein>
<dbReference type="Gene3D" id="1.10.472.10">
    <property type="entry name" value="Cyclin-like"/>
    <property type="match status" value="2"/>
</dbReference>
<name>A0A653BVH5_CALMS</name>
<dbReference type="PANTHER" id="PTHR13742">
    <property type="entry name" value="RETINOBLASTOMA-ASSOCIATED PROTEIN RB -RELATED"/>
    <property type="match status" value="1"/>
</dbReference>
<dbReference type="EMBL" id="CAACVG010005445">
    <property type="protein sequence ID" value="VEN39296.1"/>
    <property type="molecule type" value="Genomic_DNA"/>
</dbReference>